<dbReference type="PANTHER" id="PTHR12395">
    <property type="entry name" value="DOM-3 RELATED"/>
    <property type="match status" value="1"/>
</dbReference>
<keyword evidence="2" id="KW-0479">Metal-binding</keyword>
<name>A0A9D4KI54_DREPO</name>
<dbReference type="InterPro" id="IPR039039">
    <property type="entry name" value="RAI1-like_fam"/>
</dbReference>
<comment type="caution">
    <text evidence="4">The sequence shown here is derived from an EMBL/GenBank/DDBJ whole genome shotgun (WGS) entry which is preliminary data.</text>
</comment>
<dbReference type="GO" id="GO:0034353">
    <property type="term" value="F:mRNA 5'-diphosphatase activity"/>
    <property type="evidence" value="ECO:0007669"/>
    <property type="project" value="TreeGrafter"/>
</dbReference>
<keyword evidence="2" id="KW-0694">RNA-binding</keyword>
<protein>
    <recommendedName>
        <fullName evidence="2">Decapping nuclease</fullName>
        <ecNumber evidence="2">3.6.1.-</ecNumber>
    </recommendedName>
</protein>
<proteinExistence type="inferred from homology"/>
<dbReference type="GO" id="GO:0000166">
    <property type="term" value="F:nucleotide binding"/>
    <property type="evidence" value="ECO:0007669"/>
    <property type="project" value="UniProtKB-KW"/>
</dbReference>
<gene>
    <name evidence="4" type="ORF">DPMN_113353</name>
</gene>
<keyword evidence="2" id="KW-0547">Nucleotide-binding</keyword>
<dbReference type="OrthoDB" id="5853397at2759"/>
<evidence type="ECO:0000259" key="3">
    <source>
        <dbReference type="Pfam" id="PF08652"/>
    </source>
</evidence>
<evidence type="ECO:0000313" key="4">
    <source>
        <dbReference type="EMBL" id="KAH3839913.1"/>
    </source>
</evidence>
<dbReference type="Proteomes" id="UP000828390">
    <property type="component" value="Unassembled WGS sequence"/>
</dbReference>
<keyword evidence="2" id="KW-0540">Nuclease</keyword>
<dbReference type="EMBL" id="JAIWYP010000004">
    <property type="protein sequence ID" value="KAH3839913.1"/>
    <property type="molecule type" value="Genomic_DNA"/>
</dbReference>
<dbReference type="GO" id="GO:0003723">
    <property type="term" value="F:RNA binding"/>
    <property type="evidence" value="ECO:0007669"/>
    <property type="project" value="UniProtKB-KW"/>
</dbReference>
<dbReference type="GO" id="GO:0046872">
    <property type="term" value="F:metal ion binding"/>
    <property type="evidence" value="ECO:0007669"/>
    <property type="project" value="UniProtKB-KW"/>
</dbReference>
<comment type="similarity">
    <text evidence="1 2">Belongs to the DXO/Dom3Z family.</text>
</comment>
<dbReference type="PANTHER" id="PTHR12395:SF9">
    <property type="entry name" value="DECAPPING AND EXORIBONUCLEASE PROTEIN"/>
    <property type="match status" value="1"/>
</dbReference>
<feature type="domain" description="RAI1-like" evidence="3">
    <location>
        <begin position="27"/>
        <end position="350"/>
    </location>
</feature>
<keyword evidence="5" id="KW-1185">Reference proteome</keyword>
<evidence type="ECO:0000313" key="5">
    <source>
        <dbReference type="Proteomes" id="UP000828390"/>
    </source>
</evidence>
<dbReference type="Pfam" id="PF08652">
    <property type="entry name" value="RAI1"/>
    <property type="match status" value="1"/>
</dbReference>
<organism evidence="4 5">
    <name type="scientific">Dreissena polymorpha</name>
    <name type="common">Zebra mussel</name>
    <name type="synonym">Mytilus polymorpha</name>
    <dbReference type="NCBI Taxonomy" id="45954"/>
    <lineage>
        <taxon>Eukaryota</taxon>
        <taxon>Metazoa</taxon>
        <taxon>Spiralia</taxon>
        <taxon>Lophotrochozoa</taxon>
        <taxon>Mollusca</taxon>
        <taxon>Bivalvia</taxon>
        <taxon>Autobranchia</taxon>
        <taxon>Heteroconchia</taxon>
        <taxon>Euheterodonta</taxon>
        <taxon>Imparidentia</taxon>
        <taxon>Neoheterodontei</taxon>
        <taxon>Myida</taxon>
        <taxon>Dreissenoidea</taxon>
        <taxon>Dreissenidae</taxon>
        <taxon>Dreissena</taxon>
    </lineage>
</organism>
<keyword evidence="2" id="KW-0378">Hydrolase</keyword>
<keyword evidence="2" id="KW-0539">Nucleus</keyword>
<evidence type="ECO:0000256" key="2">
    <source>
        <dbReference type="RuleBase" id="RU367113"/>
    </source>
</evidence>
<sequence>MFHTNMAFKTDFYLFEKLFSSGNSFPSPQNIGHFSVDRNGQTSLDKNQMRFLKPPSTQRIHFDLNLGFTEITDEPESKKGNINYIANWIKEDNGRNLAEAEFRGAFVCRRHMLRTLISTPYENNAGWKMAVIVHESNFYMCEVDFHNQLAPNADRNIWLKSCFWGLKIEQYLTSDKSDTNPNPSQPRNLLEEFNVVNKLKTDRHLIVYNCEMDAFNNKDDTFVEIKTSTRPTDERTTNNYKRFKLQKWWAQSHLGGVSGVLVGFRDDKGIVTSLEFIPTASLPKDRRMWTENGCYHFLNEFLTWMKSVIGDRVDFCSDNTVHVFEYLPGLKKIDYIKYTDGKYKFLPDWFLQR</sequence>
<dbReference type="InterPro" id="IPR013961">
    <property type="entry name" value="RAI1"/>
</dbReference>
<evidence type="ECO:0000256" key="1">
    <source>
        <dbReference type="ARBA" id="ARBA00006562"/>
    </source>
</evidence>
<comment type="cofactor">
    <cofactor evidence="2">
        <name>a divalent metal cation</name>
        <dbReference type="ChEBI" id="CHEBI:60240"/>
    </cofactor>
</comment>
<dbReference type="GO" id="GO:0005829">
    <property type="term" value="C:cytosol"/>
    <property type="evidence" value="ECO:0007669"/>
    <property type="project" value="TreeGrafter"/>
</dbReference>
<comment type="subcellular location">
    <subcellularLocation>
        <location evidence="2">Nucleus</location>
    </subcellularLocation>
</comment>
<dbReference type="AlphaFoldDB" id="A0A9D4KI54"/>
<dbReference type="GO" id="GO:0110155">
    <property type="term" value="P:NAD-cap decapping"/>
    <property type="evidence" value="ECO:0007669"/>
    <property type="project" value="TreeGrafter"/>
</dbReference>
<reference evidence="4" key="1">
    <citation type="journal article" date="2019" name="bioRxiv">
        <title>The Genome of the Zebra Mussel, Dreissena polymorpha: A Resource for Invasive Species Research.</title>
        <authorList>
            <person name="McCartney M.A."/>
            <person name="Auch B."/>
            <person name="Kono T."/>
            <person name="Mallez S."/>
            <person name="Zhang Y."/>
            <person name="Obille A."/>
            <person name="Becker A."/>
            <person name="Abrahante J.E."/>
            <person name="Garbe J."/>
            <person name="Badalamenti J.P."/>
            <person name="Herman A."/>
            <person name="Mangelson H."/>
            <person name="Liachko I."/>
            <person name="Sullivan S."/>
            <person name="Sone E.D."/>
            <person name="Koren S."/>
            <person name="Silverstein K.A.T."/>
            <person name="Beckman K.B."/>
            <person name="Gohl D.M."/>
        </authorList>
    </citation>
    <scope>NUCLEOTIDE SEQUENCE</scope>
    <source>
        <strain evidence="4">Duluth1</strain>
        <tissue evidence="4">Whole animal</tissue>
    </source>
</reference>
<accession>A0A9D4KI54</accession>
<dbReference type="GO" id="GO:0004518">
    <property type="term" value="F:nuclease activity"/>
    <property type="evidence" value="ECO:0007669"/>
    <property type="project" value="UniProtKB-KW"/>
</dbReference>
<dbReference type="GO" id="GO:0005634">
    <property type="term" value="C:nucleus"/>
    <property type="evidence" value="ECO:0007669"/>
    <property type="project" value="UniProtKB-SubCell"/>
</dbReference>
<comment type="function">
    <text evidence="2">Decapping enzyme for NAD-capped RNAs: specifically hydrolyzes the nicotinamide adenine dinucleotide (NAD) cap from a subset of RNAs by removing the entire NAD moiety from the 5'-end of an NAD-capped RNA.</text>
</comment>
<dbReference type="EC" id="3.6.1.-" evidence="2"/>
<dbReference type="GO" id="GO:0000956">
    <property type="term" value="P:nuclear-transcribed mRNA catabolic process"/>
    <property type="evidence" value="ECO:0007669"/>
    <property type="project" value="TreeGrafter"/>
</dbReference>
<reference evidence="4" key="2">
    <citation type="submission" date="2020-11" db="EMBL/GenBank/DDBJ databases">
        <authorList>
            <person name="McCartney M.A."/>
            <person name="Auch B."/>
            <person name="Kono T."/>
            <person name="Mallez S."/>
            <person name="Becker A."/>
            <person name="Gohl D.M."/>
            <person name="Silverstein K.A.T."/>
            <person name="Koren S."/>
            <person name="Bechman K.B."/>
            <person name="Herman A."/>
            <person name="Abrahante J.E."/>
            <person name="Garbe J."/>
        </authorList>
    </citation>
    <scope>NUCLEOTIDE SEQUENCE</scope>
    <source>
        <strain evidence="4">Duluth1</strain>
        <tissue evidence="4">Whole animal</tissue>
    </source>
</reference>